<keyword evidence="2" id="KW-0472">Membrane</keyword>
<dbReference type="EMBL" id="WTYM01000032">
    <property type="protein sequence ID" value="MXO59076.1"/>
    <property type="molecule type" value="Genomic_DNA"/>
</dbReference>
<proteinExistence type="predicted"/>
<name>A0A6I4SWA6_9SPHN</name>
<gene>
    <name evidence="3" type="ORF">GRI89_05925</name>
</gene>
<dbReference type="Proteomes" id="UP000433652">
    <property type="component" value="Unassembled WGS sequence"/>
</dbReference>
<feature type="transmembrane region" description="Helical" evidence="2">
    <location>
        <begin position="36"/>
        <end position="56"/>
    </location>
</feature>
<dbReference type="RefSeq" id="WP_159793184.1">
    <property type="nucleotide sequence ID" value="NZ_WTYM01000032.1"/>
</dbReference>
<keyword evidence="2" id="KW-1133">Transmembrane helix</keyword>
<reference evidence="3 4" key="1">
    <citation type="submission" date="2019-12" db="EMBL/GenBank/DDBJ databases">
        <title>Genomic-based taxomic classification of the family Erythrobacteraceae.</title>
        <authorList>
            <person name="Xu L."/>
        </authorList>
    </citation>
    <scope>NUCLEOTIDE SEQUENCE [LARGE SCALE GENOMIC DNA]</scope>
    <source>
        <strain evidence="3 4">MCCC 1K01500</strain>
    </source>
</reference>
<protein>
    <submittedName>
        <fullName evidence="3">Uncharacterized protein</fullName>
    </submittedName>
</protein>
<organism evidence="3 4">
    <name type="scientific">Croceibacterium salegens</name>
    <dbReference type="NCBI Taxonomy" id="1737568"/>
    <lineage>
        <taxon>Bacteria</taxon>
        <taxon>Pseudomonadati</taxon>
        <taxon>Pseudomonadota</taxon>
        <taxon>Alphaproteobacteria</taxon>
        <taxon>Sphingomonadales</taxon>
        <taxon>Erythrobacteraceae</taxon>
        <taxon>Croceibacterium</taxon>
    </lineage>
</organism>
<keyword evidence="4" id="KW-1185">Reference proteome</keyword>
<evidence type="ECO:0000256" key="2">
    <source>
        <dbReference type="SAM" id="Phobius"/>
    </source>
</evidence>
<sequence length="58" mass="6463">MSEDGDGQTSRRRRRSKAQGQGNPQRKKLSRRIENLLWFLGAMAIVVPILIGILGATN</sequence>
<feature type="region of interest" description="Disordered" evidence="1">
    <location>
        <begin position="1"/>
        <end position="28"/>
    </location>
</feature>
<evidence type="ECO:0000313" key="4">
    <source>
        <dbReference type="Proteomes" id="UP000433652"/>
    </source>
</evidence>
<evidence type="ECO:0000256" key="1">
    <source>
        <dbReference type="SAM" id="MobiDB-lite"/>
    </source>
</evidence>
<dbReference type="AlphaFoldDB" id="A0A6I4SWA6"/>
<evidence type="ECO:0000313" key="3">
    <source>
        <dbReference type="EMBL" id="MXO59076.1"/>
    </source>
</evidence>
<keyword evidence="2" id="KW-0812">Transmembrane</keyword>
<comment type="caution">
    <text evidence="3">The sequence shown here is derived from an EMBL/GenBank/DDBJ whole genome shotgun (WGS) entry which is preliminary data.</text>
</comment>
<accession>A0A6I4SWA6</accession>